<protein>
    <submittedName>
        <fullName evidence="1">Uncharacterized protein</fullName>
    </submittedName>
</protein>
<reference evidence="1 2" key="1">
    <citation type="submission" date="2022-12" db="EMBL/GenBank/DDBJ databases">
        <authorList>
            <person name="Ruckert C."/>
            <person name="Busche T."/>
            <person name="Kalinowski J."/>
            <person name="Wittmann C."/>
        </authorList>
    </citation>
    <scope>NUCLEOTIDE SEQUENCE [LARGE SCALE GENOMIC DNA]</scope>
    <source>
        <strain evidence="1 2">DSM 40555</strain>
    </source>
</reference>
<proteinExistence type="predicted"/>
<dbReference type="Proteomes" id="UP001210609">
    <property type="component" value="Chromosome"/>
</dbReference>
<evidence type="ECO:0000313" key="2">
    <source>
        <dbReference type="Proteomes" id="UP001210609"/>
    </source>
</evidence>
<name>A0ABY7IIN1_STRNI</name>
<gene>
    <name evidence="1" type="ORF">STRLI_004729</name>
</gene>
<dbReference type="RefSeq" id="WP_159488067.1">
    <property type="nucleotide sequence ID" value="NZ_BLIP01000001.1"/>
</dbReference>
<evidence type="ECO:0000313" key="1">
    <source>
        <dbReference type="EMBL" id="WAT98648.1"/>
    </source>
</evidence>
<dbReference type="EMBL" id="CP114202">
    <property type="protein sequence ID" value="WAT98648.1"/>
    <property type="molecule type" value="Genomic_DNA"/>
</dbReference>
<organism evidence="1 2">
    <name type="scientific">Streptomyces nigrescens</name>
    <dbReference type="NCBI Taxonomy" id="1920"/>
    <lineage>
        <taxon>Bacteria</taxon>
        <taxon>Bacillati</taxon>
        <taxon>Actinomycetota</taxon>
        <taxon>Actinomycetes</taxon>
        <taxon>Kitasatosporales</taxon>
        <taxon>Streptomycetaceae</taxon>
        <taxon>Streptomyces</taxon>
    </lineage>
</organism>
<keyword evidence="2" id="KW-1185">Reference proteome</keyword>
<accession>A0ABY7IIN1</accession>
<sequence length="45" mass="5134">MTEVFAAEMDALAPGLLDPETPRGVLWSHFTWALTEWDGDLFWLP</sequence>